<dbReference type="Pfam" id="PF25876">
    <property type="entry name" value="HH_MFP_RND"/>
    <property type="match status" value="1"/>
</dbReference>
<evidence type="ECO:0000256" key="1">
    <source>
        <dbReference type="ARBA" id="ARBA00004196"/>
    </source>
</evidence>
<protein>
    <submittedName>
        <fullName evidence="6">HlyD family efflux transporter periplasmic adaptor subunit</fullName>
    </submittedName>
</protein>
<dbReference type="InterPro" id="IPR058624">
    <property type="entry name" value="MdtA-like_HH"/>
</dbReference>
<dbReference type="PROSITE" id="PS50042">
    <property type="entry name" value="CNMP_BINDING_3"/>
    <property type="match status" value="1"/>
</dbReference>
<dbReference type="SUPFAM" id="SSF111369">
    <property type="entry name" value="HlyD-like secretion proteins"/>
    <property type="match status" value="1"/>
</dbReference>
<comment type="subcellular location">
    <subcellularLocation>
        <location evidence="1">Cell envelope</location>
    </subcellularLocation>
</comment>
<dbReference type="Gene3D" id="2.40.30.170">
    <property type="match status" value="1"/>
</dbReference>
<evidence type="ECO:0000256" key="2">
    <source>
        <dbReference type="ARBA" id="ARBA00023054"/>
    </source>
</evidence>
<evidence type="ECO:0000313" key="7">
    <source>
        <dbReference type="Proteomes" id="UP000305881"/>
    </source>
</evidence>
<proteinExistence type="predicted"/>
<dbReference type="OrthoDB" id="9791520at2"/>
<organism evidence="6 7">
    <name type="scientific">Methylotuvimicrobium buryatense</name>
    <name type="common">Methylomicrobium buryatense</name>
    <dbReference type="NCBI Taxonomy" id="95641"/>
    <lineage>
        <taxon>Bacteria</taxon>
        <taxon>Pseudomonadati</taxon>
        <taxon>Pseudomonadota</taxon>
        <taxon>Gammaproteobacteria</taxon>
        <taxon>Methylococcales</taxon>
        <taxon>Methylococcaceae</taxon>
        <taxon>Methylotuvimicrobium</taxon>
    </lineage>
</organism>
<evidence type="ECO:0000256" key="4">
    <source>
        <dbReference type="SAM" id="Phobius"/>
    </source>
</evidence>
<dbReference type="InterPro" id="IPR050465">
    <property type="entry name" value="UPF0194_transport"/>
</dbReference>
<dbReference type="Proteomes" id="UP000305881">
    <property type="component" value="Chromosome"/>
</dbReference>
<dbReference type="AlphaFoldDB" id="A0A4P9UV30"/>
<evidence type="ECO:0000259" key="5">
    <source>
        <dbReference type="PROSITE" id="PS50042"/>
    </source>
</evidence>
<dbReference type="Gene3D" id="2.40.420.20">
    <property type="match status" value="1"/>
</dbReference>
<dbReference type="KEGG" id="mbur:EQU24_21965"/>
<dbReference type="EMBL" id="CP035467">
    <property type="protein sequence ID" value="QCW84610.1"/>
    <property type="molecule type" value="Genomic_DNA"/>
</dbReference>
<dbReference type="PANTHER" id="PTHR32347">
    <property type="entry name" value="EFFLUX SYSTEM COMPONENT YKNX-RELATED"/>
    <property type="match status" value="1"/>
</dbReference>
<dbReference type="RefSeq" id="WP_026130259.1">
    <property type="nucleotide sequence ID" value="NZ_CP035467.1"/>
</dbReference>
<dbReference type="Gene3D" id="2.40.50.100">
    <property type="match status" value="1"/>
</dbReference>
<evidence type="ECO:0000256" key="3">
    <source>
        <dbReference type="SAM" id="Coils"/>
    </source>
</evidence>
<keyword evidence="4" id="KW-0472">Membrane</keyword>
<dbReference type="Gene3D" id="1.10.287.470">
    <property type="entry name" value="Helix hairpin bin"/>
    <property type="match status" value="1"/>
</dbReference>
<keyword evidence="7" id="KW-1185">Reference proteome</keyword>
<dbReference type="Pfam" id="PF25989">
    <property type="entry name" value="YknX_C"/>
    <property type="match status" value="1"/>
</dbReference>
<gene>
    <name evidence="6" type="ORF">EQU24_21965</name>
</gene>
<feature type="domain" description="Cyclic nucleotide-binding" evidence="5">
    <location>
        <begin position="340"/>
        <end position="399"/>
    </location>
</feature>
<feature type="transmembrane region" description="Helical" evidence="4">
    <location>
        <begin position="7"/>
        <end position="25"/>
    </location>
</feature>
<dbReference type="PANTHER" id="PTHR32347:SF29">
    <property type="entry name" value="UPF0194 MEMBRANE PROTEIN YBHG"/>
    <property type="match status" value="1"/>
</dbReference>
<keyword evidence="4" id="KW-1133">Transmembrane helix</keyword>
<dbReference type="InterPro" id="IPR058637">
    <property type="entry name" value="YknX-like_C"/>
</dbReference>
<accession>A0A4P9UV30</accession>
<reference evidence="7" key="1">
    <citation type="journal article" date="2019" name="J. Bacteriol.">
        <title>A Mutagenic Screen Identifies a TonB-Dependent Receptor Required for the Lanthanide Metal Switch in the Type I Methanotroph 'Methylotuvimicrobium buryatense' 5GB1C.</title>
        <authorList>
            <person name="Groom J.D."/>
            <person name="Ford S.M."/>
            <person name="Pesesky M.W."/>
            <person name="Lidstrom M.E."/>
        </authorList>
    </citation>
    <scope>NUCLEOTIDE SEQUENCE [LARGE SCALE GENOMIC DNA]</scope>
    <source>
        <strain evidence="7">5GB1C</strain>
    </source>
</reference>
<name>A0A4P9UV30_METBY</name>
<evidence type="ECO:0000313" key="6">
    <source>
        <dbReference type="EMBL" id="QCW84610.1"/>
    </source>
</evidence>
<dbReference type="InterPro" id="IPR000595">
    <property type="entry name" value="cNMP-bd_dom"/>
</dbReference>
<feature type="coiled-coil region" evidence="3">
    <location>
        <begin position="100"/>
        <end position="134"/>
    </location>
</feature>
<keyword evidence="4" id="KW-0812">Transmembrane</keyword>
<dbReference type="STRING" id="675511.GCA_000341735_03034"/>
<keyword evidence="2 3" id="KW-0175">Coiled coil</keyword>
<dbReference type="GO" id="GO:0030313">
    <property type="term" value="C:cell envelope"/>
    <property type="evidence" value="ECO:0007669"/>
    <property type="project" value="UniProtKB-SubCell"/>
</dbReference>
<sequence>MPSGRFVGISALMALVILAIAWGFWPRPVLVETSIVARRPLRITIEEEGKTRVKDRYMLYAPVAGYLRRIDLEVGDVVELGQPLALIDPLPPTVLDPRSRAEAEARVAAARSALARVKASARQARAEAEHASVEFRRREELMTRSLISRSEFDQARSRMLALKAAAQAANSAIEVARFDLEAAQAALRYSAVADTSKPVETVQVRSPIGGRVLNIEQKSAGVVPAGHLLLEVGDTHNLEIEVEVLSHDAIRIEPGGRVLLERWGGNDILEGIVRIIKPTGFTKVSALGVEEQRVVVVADIRSAAEIWRRLGDGYRVEAKFIVWEQPEALTVASNALFRHNDGRAVFVVENGRARLRSVRTGQSNGLLTEILEGLVLGEKVIDHPDDAIDEGTRVASFGS</sequence>